<dbReference type="Gene3D" id="3.90.1310.10">
    <property type="entry name" value="Penicillin-binding protein 2a (Domain 2)"/>
    <property type="match status" value="1"/>
</dbReference>
<evidence type="ECO:0000313" key="7">
    <source>
        <dbReference type="EMBL" id="HCS93569.1"/>
    </source>
</evidence>
<evidence type="ECO:0000256" key="1">
    <source>
        <dbReference type="ARBA" id="ARBA00004162"/>
    </source>
</evidence>
<dbReference type="Gene3D" id="3.40.710.10">
    <property type="entry name" value="DD-peptidase/beta-lactamase superfamily"/>
    <property type="match status" value="1"/>
</dbReference>
<dbReference type="InterPro" id="IPR012338">
    <property type="entry name" value="Beta-lactam/transpept-like"/>
</dbReference>
<comment type="subcellular location">
    <subcellularLocation>
        <location evidence="1">Cell membrane</location>
        <topology evidence="1">Single-pass membrane protein</topology>
    </subcellularLocation>
</comment>
<dbReference type="AlphaFoldDB" id="A0A3D4S423"/>
<evidence type="ECO:0000256" key="2">
    <source>
        <dbReference type="ARBA" id="ARBA00007171"/>
    </source>
</evidence>
<dbReference type="Pfam" id="PF00905">
    <property type="entry name" value="Transpeptidase"/>
    <property type="match status" value="1"/>
</dbReference>
<evidence type="ECO:0000256" key="5">
    <source>
        <dbReference type="SAM" id="Phobius"/>
    </source>
</evidence>
<evidence type="ECO:0000259" key="6">
    <source>
        <dbReference type="PROSITE" id="PS51178"/>
    </source>
</evidence>
<dbReference type="Gene3D" id="2.20.70.70">
    <property type="match status" value="1"/>
</dbReference>
<dbReference type="Gene3D" id="3.30.70.2110">
    <property type="match status" value="1"/>
</dbReference>
<keyword evidence="5" id="KW-0812">Transmembrane</keyword>
<protein>
    <submittedName>
        <fullName evidence="7">PASTA domain-containing protein</fullName>
    </submittedName>
</protein>
<dbReference type="SUPFAM" id="SSF56601">
    <property type="entry name" value="beta-lactamase/transpeptidase-like"/>
    <property type="match status" value="1"/>
</dbReference>
<dbReference type="GO" id="GO:0008658">
    <property type="term" value="F:penicillin binding"/>
    <property type="evidence" value="ECO:0007669"/>
    <property type="project" value="InterPro"/>
</dbReference>
<evidence type="ECO:0000313" key="8">
    <source>
        <dbReference type="Proteomes" id="UP000262195"/>
    </source>
</evidence>
<dbReference type="InterPro" id="IPR050515">
    <property type="entry name" value="Beta-lactam/transpept"/>
</dbReference>
<dbReference type="STRING" id="1121105.GCA_000421665_00149"/>
<keyword evidence="5" id="KW-1133">Transmembrane helix</keyword>
<dbReference type="SMART" id="SM00740">
    <property type="entry name" value="PASTA"/>
    <property type="match status" value="2"/>
</dbReference>
<organism evidence="7 8">
    <name type="scientific">Bavariicoccus seileri</name>
    <dbReference type="NCBI Taxonomy" id="549685"/>
    <lineage>
        <taxon>Bacteria</taxon>
        <taxon>Bacillati</taxon>
        <taxon>Bacillota</taxon>
        <taxon>Bacilli</taxon>
        <taxon>Lactobacillales</taxon>
        <taxon>Enterococcaceae</taxon>
        <taxon>Bavariicoccus</taxon>
    </lineage>
</organism>
<dbReference type="CDD" id="cd06575">
    <property type="entry name" value="PASTA_Pbp2x-like_2"/>
    <property type="match status" value="1"/>
</dbReference>
<dbReference type="SUPFAM" id="SSF56519">
    <property type="entry name" value="Penicillin binding protein dimerisation domain"/>
    <property type="match status" value="1"/>
</dbReference>
<comment type="caution">
    <text evidence="7">The sequence shown here is derived from an EMBL/GenBank/DDBJ whole genome shotgun (WGS) entry which is preliminary data.</text>
</comment>
<gene>
    <name evidence="7" type="ORF">DIW15_02525</name>
</gene>
<reference evidence="7 8" key="1">
    <citation type="journal article" date="2018" name="Nat. Biotechnol.">
        <title>A standardized bacterial taxonomy based on genome phylogeny substantially revises the tree of life.</title>
        <authorList>
            <person name="Parks D.H."/>
            <person name="Chuvochina M."/>
            <person name="Waite D.W."/>
            <person name="Rinke C."/>
            <person name="Skarshewski A."/>
            <person name="Chaumeil P.A."/>
            <person name="Hugenholtz P."/>
        </authorList>
    </citation>
    <scope>NUCLEOTIDE SEQUENCE [LARGE SCALE GENOMIC DNA]</scope>
    <source>
        <strain evidence="7">UBA11306</strain>
    </source>
</reference>
<dbReference type="CDD" id="cd06576">
    <property type="entry name" value="PASTA_Pbp2x-like_1"/>
    <property type="match status" value="1"/>
</dbReference>
<dbReference type="PANTHER" id="PTHR30627:SF26">
    <property type="entry name" value="PENICILLIN-BINDING PROTEIN 2B"/>
    <property type="match status" value="1"/>
</dbReference>
<name>A0A3D4S423_9ENTE</name>
<feature type="region of interest" description="Disordered" evidence="4">
    <location>
        <begin position="186"/>
        <end position="205"/>
    </location>
</feature>
<dbReference type="InterPro" id="IPR005543">
    <property type="entry name" value="PASTA_dom"/>
</dbReference>
<feature type="compositionally biased region" description="Acidic residues" evidence="4">
    <location>
        <begin position="194"/>
        <end position="203"/>
    </location>
</feature>
<feature type="transmembrane region" description="Helical" evidence="5">
    <location>
        <begin position="12"/>
        <end position="36"/>
    </location>
</feature>
<evidence type="ECO:0000256" key="4">
    <source>
        <dbReference type="SAM" id="MobiDB-lite"/>
    </source>
</evidence>
<accession>A0A3D4S423</accession>
<evidence type="ECO:0000256" key="3">
    <source>
        <dbReference type="ARBA" id="ARBA00023136"/>
    </source>
</evidence>
<dbReference type="GO" id="GO:0071555">
    <property type="term" value="P:cell wall organization"/>
    <property type="evidence" value="ECO:0007669"/>
    <property type="project" value="TreeGrafter"/>
</dbReference>
<keyword evidence="3 5" id="KW-0472">Membrane</keyword>
<dbReference type="Pfam" id="PF03793">
    <property type="entry name" value="PASTA"/>
    <property type="match status" value="2"/>
</dbReference>
<dbReference type="GO" id="GO:0005886">
    <property type="term" value="C:plasma membrane"/>
    <property type="evidence" value="ECO:0007669"/>
    <property type="project" value="UniProtKB-SubCell"/>
</dbReference>
<dbReference type="SUPFAM" id="SSF54184">
    <property type="entry name" value="Penicillin-binding protein 2x (pbp-2x), c-terminal domain"/>
    <property type="match status" value="2"/>
</dbReference>
<proteinExistence type="inferred from homology"/>
<dbReference type="InterPro" id="IPR005311">
    <property type="entry name" value="PBP_dimer"/>
</dbReference>
<dbReference type="InterPro" id="IPR001460">
    <property type="entry name" value="PCN-bd_Tpept"/>
</dbReference>
<dbReference type="Pfam" id="PF03717">
    <property type="entry name" value="PBP_dimer"/>
    <property type="match status" value="1"/>
</dbReference>
<sequence>MIKKQKKRQQLLIFGMGVAAIITFVVLGLRFSYIMVTGSVKGIDLRARAAELSTRSSIVAASRGSIVDRDGEPVALDATSYALSAVLTDEWSVPGGKPNYVQEDQKADLANLLSLVLDQDKEYILKQLNKKDQKEVQFGSKSQSLTIQEKERIEKEGFTGLVFKEQPARLYPNSIYASHLIGYTQREDKSATDDATDTTDASEDQSLLTGAMGVETLFNDQLSGTNGQYTVEVDGNGLEIPQTRRMVTQPHDGQSIQLTLDSSLQQSLEAVMSEVYEKYAPKTMQAVLADPETGEILAVSQRPTFNLNTLSGIDDSWQNLFYENAYEPGSTMKVLALAAAINEGVFDPTATYESGTVKIYDDTIHDYNKVGWGTISYLDGVARSSNVLFVKLITAMGEEKWHDYLNAFHINQKTNSGFSNEATGSNPFDSQLQKVSTGFGQGISTTAAQMMQAFITIANDGEMRPLHFYNATLSANGKELKKETNDVIANPITSDSAKKTLEYLKEVVYNEQGTGQIYEIPGVQLAAKTGTAEMVDPETGQYYKEGDSYIYSVVGFAPADDPKYVAYVTVEQPQKNPDGQSGSEIVAQVFKPLLTRALKSGGYLDEETQTSGTLPNLVGQDLKTAEKTLKDLGITQMKAIGSGSTVTAQYPSAGASLFPGNRGFILTEGDASVPDMTGWSKQDVTHLADLIGVTITSHGQGFVTEQNIPAGRPITQGDVWNITFELKEED</sequence>
<dbReference type="PANTHER" id="PTHR30627">
    <property type="entry name" value="PEPTIDOGLYCAN D,D-TRANSPEPTIDASE"/>
    <property type="match status" value="1"/>
</dbReference>
<dbReference type="InterPro" id="IPR036138">
    <property type="entry name" value="PBP_dimer_sf"/>
</dbReference>
<comment type="similarity">
    <text evidence="2">Belongs to the transpeptidase family.</text>
</comment>
<dbReference type="EMBL" id="DQHO01000016">
    <property type="protein sequence ID" value="HCS93569.1"/>
    <property type="molecule type" value="Genomic_DNA"/>
</dbReference>
<feature type="domain" description="PASTA" evidence="6">
    <location>
        <begin position="608"/>
        <end position="669"/>
    </location>
</feature>
<dbReference type="Proteomes" id="UP000262195">
    <property type="component" value="Unassembled WGS sequence"/>
</dbReference>
<dbReference type="PROSITE" id="PS51178">
    <property type="entry name" value="PASTA"/>
    <property type="match status" value="1"/>
</dbReference>